<evidence type="ECO:0000313" key="4">
    <source>
        <dbReference type="Proteomes" id="UP000316313"/>
    </source>
</evidence>
<keyword evidence="3" id="KW-0282">Flagellum</keyword>
<dbReference type="KEGG" id="ssam:E3D00_04115"/>
<evidence type="ECO:0000256" key="1">
    <source>
        <dbReference type="SAM" id="SignalP"/>
    </source>
</evidence>
<keyword evidence="3" id="KW-0966">Cell projection</keyword>
<feature type="chain" id="PRO_5021271809" evidence="1">
    <location>
        <begin position="23"/>
        <end position="329"/>
    </location>
</feature>
<feature type="domain" description="Flagella basal body P-ring formation protein FlgA SAF" evidence="2">
    <location>
        <begin position="186"/>
        <end position="307"/>
    </location>
</feature>
<proteinExistence type="predicted"/>
<keyword evidence="1" id="KW-0732">Signal</keyword>
<dbReference type="InterPro" id="IPR017585">
    <property type="entry name" value="SAF_FlgA"/>
</dbReference>
<dbReference type="Proteomes" id="UP000316313">
    <property type="component" value="Chromosome"/>
</dbReference>
<organism evidence="3 4">
    <name type="scientific">Swingsia samuiensis</name>
    <dbReference type="NCBI Taxonomy" id="1293412"/>
    <lineage>
        <taxon>Bacteria</taxon>
        <taxon>Pseudomonadati</taxon>
        <taxon>Pseudomonadota</taxon>
        <taxon>Alphaproteobacteria</taxon>
        <taxon>Acetobacterales</taxon>
        <taxon>Acetobacteraceae</taxon>
        <taxon>Swingsia</taxon>
    </lineage>
</organism>
<dbReference type="AlphaFoldDB" id="A0A4Y6UGZ9"/>
<keyword evidence="3" id="KW-0969">Cilium</keyword>
<dbReference type="GO" id="GO:0044780">
    <property type="term" value="P:bacterial-type flagellum assembly"/>
    <property type="evidence" value="ECO:0007669"/>
    <property type="project" value="InterPro"/>
</dbReference>
<gene>
    <name evidence="3" type="primary">flgA</name>
    <name evidence="3" type="ORF">E3D00_04115</name>
</gene>
<sequence>MRRSVFLYVIVGCLFFITSVSAESATLRTNVILNHPYVLLSDLFDGILPSEDRKIGAAPPLGTRYTIGGDQLTAIAAQFGVEWLDASPILSTTIERASYTINQSDLLPVIEEKLNFKENDYTKIELKEFVPIKIASNEFKGSQQINVHFCDDKHEDFQGEIKIPLSKEGELKIYPFEGVVIKKVLAVVARHDLYPGQSILAEDLEQKPIKYVSIDGEKELSVNDIVGLVAKKKIAAGHIMVASELIHPQLVSRGTPVVLLFASENLRVTISGIVLDEGGKGDIVHVYNALSKMILTGNVMSRSEVKVISGITPLSADERRLSMNRLPSL</sequence>
<evidence type="ECO:0000313" key="3">
    <source>
        <dbReference type="EMBL" id="QDH16842.1"/>
    </source>
</evidence>
<dbReference type="Gene3D" id="3.90.1210.10">
    <property type="entry name" value="Antifreeze-like/N-acetylneuraminic acid synthase C-terminal domain"/>
    <property type="match status" value="1"/>
</dbReference>
<dbReference type="EMBL" id="CP038141">
    <property type="protein sequence ID" value="QDH16842.1"/>
    <property type="molecule type" value="Genomic_DNA"/>
</dbReference>
<reference evidence="3 4" key="1">
    <citation type="submission" date="2019-03" db="EMBL/GenBank/DDBJ databases">
        <title>The complete genome sequence of Swingsia samuiensis NBRC107927(T).</title>
        <authorList>
            <person name="Chua K.-O."/>
            <person name="Chan K.-G."/>
            <person name="See-Too W.-S."/>
        </authorList>
    </citation>
    <scope>NUCLEOTIDE SEQUENCE [LARGE SCALE GENOMIC DNA]</scope>
    <source>
        <strain evidence="3 4">AH83</strain>
    </source>
</reference>
<dbReference type="InterPro" id="IPR039246">
    <property type="entry name" value="Flagellar_FlgA"/>
</dbReference>
<keyword evidence="4" id="KW-1185">Reference proteome</keyword>
<dbReference type="CDD" id="cd11614">
    <property type="entry name" value="SAF_CpaB_FlgA_like"/>
    <property type="match status" value="1"/>
</dbReference>
<dbReference type="OrthoDB" id="7727421at2"/>
<evidence type="ECO:0000259" key="2">
    <source>
        <dbReference type="Pfam" id="PF13144"/>
    </source>
</evidence>
<dbReference type="Pfam" id="PF13144">
    <property type="entry name" value="ChapFlgA"/>
    <property type="match status" value="1"/>
</dbReference>
<dbReference type="PANTHER" id="PTHR36307:SF1">
    <property type="entry name" value="FLAGELLA BASAL BODY P-RING FORMATION PROTEIN FLGA"/>
    <property type="match status" value="1"/>
</dbReference>
<name>A0A4Y6UGZ9_9PROT</name>
<feature type="signal peptide" evidence="1">
    <location>
        <begin position="1"/>
        <end position="22"/>
    </location>
</feature>
<dbReference type="PANTHER" id="PTHR36307">
    <property type="entry name" value="FLAGELLA BASAL BODY P-RING FORMATION PROTEIN FLGA"/>
    <property type="match status" value="1"/>
</dbReference>
<accession>A0A4Y6UGZ9</accession>
<dbReference type="NCBIfam" id="TIGR03170">
    <property type="entry name" value="flgA_cterm"/>
    <property type="match status" value="1"/>
</dbReference>
<protein>
    <submittedName>
        <fullName evidence="3">Flagellar basal body P-ring formation protein FlgA</fullName>
    </submittedName>
</protein>
<dbReference type="Gene3D" id="2.30.30.760">
    <property type="match status" value="1"/>
</dbReference>